<sequence length="656" mass="71711">MARKLNVLVYIGSGVSSDSAKNCMLTLRGLLFPKYAIIPIEETTIAQEPWAPSCALFVIPSSGDQPQSRVLNSDASRRIHDYVRTGGACLEFCSGGFSRCYKPDNEAERRSQDATDNQSWLPSFHTRQVAPGGLSDNDETIGTVSLKIRANAFKEETIKSMISYSSGTRVSMNAKGGHCTDADVLAAYDDEADNTNRAAVSICSVGDGKAMFICPQLEISAADLKSQIALAANDALIATLSATEASRLAFLRSCLDRLGIDASGENTATPALTDLHLSTIDYAHMMELLYSWEDISDRKDGQVLLRGGADIFQLLNDDADSSIPPSIEKAASSKDVTETAKAFKLIAYGTIPAAGQIGGNFDHQRYYSSLKKYRLMEADAKTWGDPLMFGEVVTSTNTLLEKNHELLARLPTGFTLAALTSVAARGRGKNVWIAPPGSIIFSTVIRHSAEHLMTRPIIFIQYLMSISIIEAVLSYGTGYENLPVKVKWPNDIYARDPNGSDEKSEYVKIGGFLTHCSYFNGSYTVVIGLGMNTLSPGPTTCIADLLPAGSSPLHVESLIARILTRLESNYAQFLREGFSSDLETRYYRHWLHSGQNIRLESEGGLRARVLGITSDWGMLRVEEVRGDGTGTGKIWALHNDENSFDYWKGLVRKKLL</sequence>
<dbReference type="EMBL" id="JAGMUV010000018">
    <property type="protein sequence ID" value="KAH7128888.1"/>
    <property type="molecule type" value="Genomic_DNA"/>
</dbReference>
<keyword evidence="3" id="KW-1185">Reference proteome</keyword>
<dbReference type="PANTHER" id="PTHR12835:SF5">
    <property type="entry name" value="BIOTIN--PROTEIN LIGASE"/>
    <property type="match status" value="1"/>
</dbReference>
<dbReference type="PANTHER" id="PTHR12835">
    <property type="entry name" value="BIOTIN PROTEIN LIGASE"/>
    <property type="match status" value="1"/>
</dbReference>
<evidence type="ECO:0000313" key="3">
    <source>
        <dbReference type="Proteomes" id="UP000738349"/>
    </source>
</evidence>
<accession>A0A9P9E103</accession>
<comment type="caution">
    <text evidence="2">The sequence shown here is derived from an EMBL/GenBank/DDBJ whole genome shotgun (WGS) entry which is preliminary data.</text>
</comment>
<dbReference type="PROSITE" id="PS51733">
    <property type="entry name" value="BPL_LPL_CATALYTIC"/>
    <property type="match status" value="1"/>
</dbReference>
<dbReference type="InterPro" id="IPR004143">
    <property type="entry name" value="BPL_LPL_catalytic"/>
</dbReference>
<feature type="domain" description="BPL/LPL catalytic" evidence="1">
    <location>
        <begin position="372"/>
        <end position="574"/>
    </location>
</feature>
<evidence type="ECO:0000313" key="2">
    <source>
        <dbReference type="EMBL" id="KAH7128888.1"/>
    </source>
</evidence>
<dbReference type="AlphaFoldDB" id="A0A9P9E103"/>
<proteinExistence type="predicted"/>
<keyword evidence="2" id="KW-0436">Ligase</keyword>
<protein>
    <submittedName>
        <fullName evidence="2">Biotin-protein ligase</fullName>
    </submittedName>
</protein>
<dbReference type="SUPFAM" id="SSF55681">
    <property type="entry name" value="Class II aaRS and biotin synthetases"/>
    <property type="match status" value="1"/>
</dbReference>
<dbReference type="Proteomes" id="UP000738349">
    <property type="component" value="Unassembled WGS sequence"/>
</dbReference>
<dbReference type="CDD" id="cd03144">
    <property type="entry name" value="GATase1_ScBLP_like"/>
    <property type="match status" value="1"/>
</dbReference>
<dbReference type="Gene3D" id="3.30.930.10">
    <property type="entry name" value="Bira Bifunctional Protein, Domain 2"/>
    <property type="match status" value="1"/>
</dbReference>
<organism evidence="2 3">
    <name type="scientific">Dactylonectria macrodidyma</name>
    <dbReference type="NCBI Taxonomy" id="307937"/>
    <lineage>
        <taxon>Eukaryota</taxon>
        <taxon>Fungi</taxon>
        <taxon>Dikarya</taxon>
        <taxon>Ascomycota</taxon>
        <taxon>Pezizomycotina</taxon>
        <taxon>Sordariomycetes</taxon>
        <taxon>Hypocreomycetidae</taxon>
        <taxon>Hypocreales</taxon>
        <taxon>Nectriaceae</taxon>
        <taxon>Dactylonectria</taxon>
    </lineage>
</organism>
<reference evidence="2" key="1">
    <citation type="journal article" date="2021" name="Nat. Commun.">
        <title>Genetic determinants of endophytism in the Arabidopsis root mycobiome.</title>
        <authorList>
            <person name="Mesny F."/>
            <person name="Miyauchi S."/>
            <person name="Thiergart T."/>
            <person name="Pickel B."/>
            <person name="Atanasova L."/>
            <person name="Karlsson M."/>
            <person name="Huettel B."/>
            <person name="Barry K.W."/>
            <person name="Haridas S."/>
            <person name="Chen C."/>
            <person name="Bauer D."/>
            <person name="Andreopoulos W."/>
            <person name="Pangilinan J."/>
            <person name="LaButti K."/>
            <person name="Riley R."/>
            <person name="Lipzen A."/>
            <person name="Clum A."/>
            <person name="Drula E."/>
            <person name="Henrissat B."/>
            <person name="Kohler A."/>
            <person name="Grigoriev I.V."/>
            <person name="Martin F.M."/>
            <person name="Hacquard S."/>
        </authorList>
    </citation>
    <scope>NUCLEOTIDE SEQUENCE</scope>
    <source>
        <strain evidence="2">MPI-CAGE-AT-0147</strain>
    </source>
</reference>
<dbReference type="OrthoDB" id="10250105at2759"/>
<dbReference type="Pfam" id="PF03099">
    <property type="entry name" value="BPL_LplA_LipB"/>
    <property type="match status" value="1"/>
</dbReference>
<dbReference type="InterPro" id="IPR045864">
    <property type="entry name" value="aa-tRNA-synth_II/BPL/LPL"/>
</dbReference>
<name>A0A9P9E103_9HYPO</name>
<dbReference type="GO" id="GO:0004077">
    <property type="term" value="F:biotin--[biotin carboxyl-carrier protein] ligase activity"/>
    <property type="evidence" value="ECO:0007669"/>
    <property type="project" value="TreeGrafter"/>
</dbReference>
<dbReference type="InterPro" id="IPR019197">
    <property type="entry name" value="Biotin-prot_ligase_N"/>
</dbReference>
<dbReference type="Pfam" id="PF09825">
    <property type="entry name" value="BPL_N"/>
    <property type="match status" value="1"/>
</dbReference>
<evidence type="ECO:0000259" key="1">
    <source>
        <dbReference type="PROSITE" id="PS51733"/>
    </source>
</evidence>
<dbReference type="GO" id="GO:0005737">
    <property type="term" value="C:cytoplasm"/>
    <property type="evidence" value="ECO:0007669"/>
    <property type="project" value="TreeGrafter"/>
</dbReference>
<gene>
    <name evidence="2" type="ORF">EDB81DRAFT_808462</name>
</gene>